<evidence type="ECO:0000313" key="2">
    <source>
        <dbReference type="EMBL" id="NNF06014.1"/>
    </source>
</evidence>
<comment type="caution">
    <text evidence="2">The sequence shown here is derived from an EMBL/GenBank/DDBJ whole genome shotgun (WGS) entry which is preliminary data.</text>
</comment>
<reference evidence="2 3" key="1">
    <citation type="submission" date="2020-03" db="EMBL/GenBank/DDBJ databases">
        <title>Metabolic flexibility allows generalist bacteria to become dominant in a frequently disturbed ecosystem.</title>
        <authorList>
            <person name="Chen Y.-J."/>
            <person name="Leung P.M."/>
            <person name="Bay S.K."/>
            <person name="Hugenholtz P."/>
            <person name="Kessler A.J."/>
            <person name="Shelley G."/>
            <person name="Waite D.W."/>
            <person name="Cook P.L."/>
            <person name="Greening C."/>
        </authorList>
    </citation>
    <scope>NUCLEOTIDE SEQUENCE [LARGE SCALE GENOMIC DNA]</scope>
    <source>
        <strain evidence="2">SS_bin_28</strain>
    </source>
</reference>
<proteinExistence type="predicted"/>
<dbReference type="Proteomes" id="UP000547674">
    <property type="component" value="Unassembled WGS sequence"/>
</dbReference>
<accession>A0A7Y2E693</accession>
<keyword evidence="1" id="KW-0472">Membrane</keyword>
<evidence type="ECO:0000313" key="3">
    <source>
        <dbReference type="Proteomes" id="UP000547674"/>
    </source>
</evidence>
<feature type="transmembrane region" description="Helical" evidence="1">
    <location>
        <begin position="6"/>
        <end position="31"/>
    </location>
</feature>
<keyword evidence="1" id="KW-1133">Transmembrane helix</keyword>
<protein>
    <submittedName>
        <fullName evidence="2">Uncharacterized protein</fullName>
    </submittedName>
</protein>
<organism evidence="2 3">
    <name type="scientific">Eiseniibacteriota bacterium</name>
    <dbReference type="NCBI Taxonomy" id="2212470"/>
    <lineage>
        <taxon>Bacteria</taxon>
        <taxon>Candidatus Eiseniibacteriota</taxon>
    </lineage>
</organism>
<feature type="transmembrane region" description="Helical" evidence="1">
    <location>
        <begin position="69"/>
        <end position="89"/>
    </location>
</feature>
<evidence type="ECO:0000256" key="1">
    <source>
        <dbReference type="SAM" id="Phobius"/>
    </source>
</evidence>
<gene>
    <name evidence="2" type="ORF">HKN21_04580</name>
</gene>
<sequence length="98" mass="11118">MIDTKILLNTLLHLLPVLYGIAFFNYILVFVTEEVLVRRVARPLVSIAVAVNAVYMLGFTIFFQHVPFVTVFQMLGAVAFSMAAIYLWVETKTESPYT</sequence>
<feature type="transmembrane region" description="Helical" evidence="1">
    <location>
        <begin position="43"/>
        <end position="63"/>
    </location>
</feature>
<name>A0A7Y2E693_UNCEI</name>
<feature type="non-terminal residue" evidence="2">
    <location>
        <position position="98"/>
    </location>
</feature>
<dbReference type="EMBL" id="JABDJR010000169">
    <property type="protein sequence ID" value="NNF06014.1"/>
    <property type="molecule type" value="Genomic_DNA"/>
</dbReference>
<dbReference type="AlphaFoldDB" id="A0A7Y2E693"/>
<keyword evidence="1" id="KW-0812">Transmembrane</keyword>